<protein>
    <submittedName>
        <fullName evidence="9">T9SS type A sorting domain-containing protein</fullName>
    </submittedName>
</protein>
<evidence type="ECO:0000313" key="9">
    <source>
        <dbReference type="EMBL" id="HEC79375.1"/>
    </source>
</evidence>
<dbReference type="Pfam" id="PF01364">
    <property type="entry name" value="Peptidase_C25"/>
    <property type="match status" value="1"/>
</dbReference>
<evidence type="ECO:0000256" key="3">
    <source>
        <dbReference type="ARBA" id="ARBA00022729"/>
    </source>
</evidence>
<evidence type="ECO:0000256" key="2">
    <source>
        <dbReference type="ARBA" id="ARBA00022692"/>
    </source>
</evidence>
<comment type="subcellular location">
    <subcellularLocation>
        <location evidence="1">Membrane</location>
        <topology evidence="1">Single-pass membrane protein</topology>
    </subcellularLocation>
</comment>
<dbReference type="Pfam" id="PF08126">
    <property type="entry name" value="Propeptide_C25"/>
    <property type="match status" value="1"/>
</dbReference>
<dbReference type="NCBIfam" id="TIGR04183">
    <property type="entry name" value="Por_Secre_tail"/>
    <property type="match status" value="1"/>
</dbReference>
<dbReference type="InterPro" id="IPR036116">
    <property type="entry name" value="FN3_sf"/>
</dbReference>
<dbReference type="InterPro" id="IPR045232">
    <property type="entry name" value="FAM234"/>
</dbReference>
<dbReference type="Gene3D" id="2.60.40.4070">
    <property type="match status" value="1"/>
</dbReference>
<dbReference type="Pfam" id="PF18962">
    <property type="entry name" value="Por_Secre_tail"/>
    <property type="match status" value="1"/>
</dbReference>
<evidence type="ECO:0000256" key="5">
    <source>
        <dbReference type="ARBA" id="ARBA00023136"/>
    </source>
</evidence>
<dbReference type="Pfam" id="PF13517">
    <property type="entry name" value="FG-GAP_3"/>
    <property type="match status" value="1"/>
</dbReference>
<keyword evidence="5" id="KW-0472">Membrane</keyword>
<dbReference type="InterPro" id="IPR026444">
    <property type="entry name" value="Secre_tail"/>
</dbReference>
<dbReference type="InterPro" id="IPR013783">
    <property type="entry name" value="Ig-like_fold"/>
</dbReference>
<dbReference type="SUPFAM" id="SSF52129">
    <property type="entry name" value="Caspase-like"/>
    <property type="match status" value="1"/>
</dbReference>
<dbReference type="Gene3D" id="2.60.40.10">
    <property type="entry name" value="Immunoglobulins"/>
    <property type="match status" value="2"/>
</dbReference>
<evidence type="ECO:0000259" key="8">
    <source>
        <dbReference type="Pfam" id="PF18962"/>
    </source>
</evidence>
<dbReference type="InterPro" id="IPR029031">
    <property type="entry name" value="Gingipain_N_sf"/>
</dbReference>
<reference evidence="9" key="1">
    <citation type="journal article" date="2020" name="mSystems">
        <title>Genome- and Community-Level Interaction Insights into Carbon Utilization and Element Cycling Functions of Hydrothermarchaeota in Hydrothermal Sediment.</title>
        <authorList>
            <person name="Zhou Z."/>
            <person name="Liu Y."/>
            <person name="Xu W."/>
            <person name="Pan J."/>
            <person name="Luo Z.H."/>
            <person name="Li M."/>
        </authorList>
    </citation>
    <scope>NUCLEOTIDE SEQUENCE</scope>
    <source>
        <strain evidence="9">HyVt-388</strain>
    </source>
</reference>
<feature type="domain" description="Gingipain" evidence="6">
    <location>
        <begin position="235"/>
        <end position="593"/>
    </location>
</feature>
<name>A0A9C9K0X7_UNCW3</name>
<keyword evidence="4" id="KW-1133">Transmembrane helix</keyword>
<evidence type="ECO:0000259" key="6">
    <source>
        <dbReference type="Pfam" id="PF01364"/>
    </source>
</evidence>
<dbReference type="PANTHER" id="PTHR21419">
    <property type="match status" value="1"/>
</dbReference>
<dbReference type="InterPro" id="IPR029030">
    <property type="entry name" value="Caspase-like_dom_sf"/>
</dbReference>
<dbReference type="InterPro" id="IPR013517">
    <property type="entry name" value="FG-GAP"/>
</dbReference>
<gene>
    <name evidence="9" type="ORF">ENI34_09615</name>
</gene>
<dbReference type="Proteomes" id="UP000885826">
    <property type="component" value="Unassembled WGS sequence"/>
</dbReference>
<keyword evidence="2" id="KW-0812">Transmembrane</keyword>
<evidence type="ECO:0000313" key="10">
    <source>
        <dbReference type="Proteomes" id="UP000885826"/>
    </source>
</evidence>
<dbReference type="Gene3D" id="2.60.40.3800">
    <property type="match status" value="1"/>
</dbReference>
<dbReference type="Gene3D" id="3.40.50.10390">
    <property type="entry name" value="Gingipain r, domain 1"/>
    <property type="match status" value="1"/>
</dbReference>
<evidence type="ECO:0000259" key="7">
    <source>
        <dbReference type="Pfam" id="PF08126"/>
    </source>
</evidence>
<proteinExistence type="predicted"/>
<dbReference type="InterPro" id="IPR038490">
    <property type="entry name" value="Gingipain_propep_sf"/>
</dbReference>
<sequence>MRYLFISGLFISTLYGMLVDIPLDDLNYRIEEVDGFEHIILKDRYTISPFTPGAPEITAFVCNYLIPRDQVLSEIEIIDEEWEELPGEFFIFPVQVYSSIETTSVFTPPDPQIYGSSEFFPDSPVVLSSCGSLRGYRICQVTIAPFKYSPHKRKLYVLKKLSLNVKTDYHPAGIAPKRVTPLGRSVSEKFVEDLVLNKEHIHNADFRPLTVVEENKDDIPATEFPSLSGAPVDLVVITDDNQAASFEAFLRFKKLLGINGVVKKVSWIRQHYNGVDDAEKIRNFIKDALIQWGVSFILLGGDTDLIPTRFIWIDRAVIYSSLLLPIASDLYFSDLDGNWNFDGDEKFGEVADSVDLYPDLFVGRLPTTSPDEVAAYLNKLHNYFFPSAVDYQTKALFFSSNLETNWPGLPYAYELAEHLPVHFTKSFLDETLGNLTSESLKDSVKAGAGVVVGIGHGDVNTMCIHYCWPRTFINNFYFDSLVNAPFYGLMFVVTCYTNPFQSDCLGEHWVLNPQGGGLAYIGPTSSSEGSLHKEYMKVLCDGLFNDDSTWYLHTALGRALAYAKIPYIGNAQNNNWSRVHQFSISLLGDPTVVLWNTSPVHLTGVTVSPETLQVGDDTLHFSFDPAVVPDHIEVIFYKEGETFIRDVIDPITLRCRVKTETPGYLKYTLLIDGYIPLIDSVYVAPAVPYLVYDGCTIIDTLSNGNGVVNPGEEIYLYVDFKNNGGNTATGVSVRLCCDDSLFTILNDTSSISDIAAGETAQNISPFYFVISDSMPDEYEFDFELLITYISGMNSDSFQLVGLAPQLEHFKQEFIEANDRVTIIPYVANYGHCEADSVYGFISSNSDSVIVLDSTVVFPDIGSNQVVGSTPDVFTVHRIYPSCEVRLNLRIYRRQQEVINRDIILKTPEPIDSLETIGGKDKIALKWKPISNAAGYRIFRSLSQGGPYDFIGNRLETTSCYEDFNVQTGLEYYYFVRAVDSSMNEGSSSDTVCGALNPRYADGWPQTVYWCQFSSPNFADLDPFYPGLEIVVAGLDGDIYAWHCDGSSLNGSTPVIFDAGSEHIWSSPALGDVNQDGLIDIVFGIMRSSDNLYVISYNPVDSQATVLPGWPRSLNGNGLVSSPVLADIDQDGTLEIFAVSAFPAYLYAFHYDGTGVYEPQTGLLKALYGSLRGTPAVGDLDRDGTFEIICCGGKETDSLFVWDRYGNYFPPFPVAIEPSQEYSVVIGDVSGDRKREICFYSGNPSNKLNLVDCNGDIIWQYQVLADYNELCPAFGDIDRDGNPEIIFCYNDGLDAGVLVLDSTGVLLPGFPKRGHDAYPPVIADIDGDDDTELLCGSTEWNVYAYNQMANSTAGFPIRLGSRINSSPAVYDIDSDGTLELMISCYDLLFHVFDLPSSSFDWPRFHYDPYNSGTYKSGYYTGHYELTERQKSDFDFELYPTPFSRSLNIYLNSDFRGKHAELKIYDVAGRVVKRIYISDKTCTRIVWYGDDALGRPAASGVYFVKFTDGEKTSIKKVVKLY</sequence>
<keyword evidence="3" id="KW-0732">Signal</keyword>
<feature type="domain" description="Secretion system C-terminal sorting" evidence="8">
    <location>
        <begin position="1436"/>
        <end position="1516"/>
    </location>
</feature>
<dbReference type="InterPro" id="IPR001769">
    <property type="entry name" value="Gingipain"/>
</dbReference>
<comment type="caution">
    <text evidence="9">The sequence shown here is derived from an EMBL/GenBank/DDBJ whole genome shotgun (WGS) entry which is preliminary data.</text>
</comment>
<dbReference type="InterPro" id="IPR028994">
    <property type="entry name" value="Integrin_alpha_N"/>
</dbReference>
<dbReference type="EMBL" id="DRIG01000098">
    <property type="protein sequence ID" value="HEC79375.1"/>
    <property type="molecule type" value="Genomic_DNA"/>
</dbReference>
<dbReference type="GO" id="GO:0004197">
    <property type="term" value="F:cysteine-type endopeptidase activity"/>
    <property type="evidence" value="ECO:0007669"/>
    <property type="project" value="InterPro"/>
</dbReference>
<feature type="domain" description="Gingipain propeptide" evidence="7">
    <location>
        <begin position="113"/>
        <end position="168"/>
    </location>
</feature>
<organism evidence="9 10">
    <name type="scientific">candidate division WOR-3 bacterium</name>
    <dbReference type="NCBI Taxonomy" id="2052148"/>
    <lineage>
        <taxon>Bacteria</taxon>
        <taxon>Bacteria division WOR-3</taxon>
    </lineage>
</organism>
<dbReference type="GO" id="GO:0006508">
    <property type="term" value="P:proteolysis"/>
    <property type="evidence" value="ECO:0007669"/>
    <property type="project" value="InterPro"/>
</dbReference>
<evidence type="ECO:0000256" key="4">
    <source>
        <dbReference type="ARBA" id="ARBA00022989"/>
    </source>
</evidence>
<dbReference type="PANTHER" id="PTHR21419:SF23">
    <property type="entry name" value="PROTEIN DEFECTIVE IN EXINE FORMATION 1"/>
    <property type="match status" value="1"/>
</dbReference>
<dbReference type="SUPFAM" id="SSF49265">
    <property type="entry name" value="Fibronectin type III"/>
    <property type="match status" value="1"/>
</dbReference>
<accession>A0A9C9K0X7</accession>
<dbReference type="InterPro" id="IPR012600">
    <property type="entry name" value="Propeptide_C25"/>
</dbReference>
<dbReference type="Gene3D" id="3.40.50.1460">
    <property type="match status" value="1"/>
</dbReference>
<dbReference type="SUPFAM" id="SSF69318">
    <property type="entry name" value="Integrin alpha N-terminal domain"/>
    <property type="match status" value="1"/>
</dbReference>
<dbReference type="GO" id="GO:0016020">
    <property type="term" value="C:membrane"/>
    <property type="evidence" value="ECO:0007669"/>
    <property type="project" value="UniProtKB-SubCell"/>
</dbReference>
<evidence type="ECO:0000256" key="1">
    <source>
        <dbReference type="ARBA" id="ARBA00004167"/>
    </source>
</evidence>